<protein>
    <submittedName>
        <fullName evidence="2">Uncharacterized protein</fullName>
    </submittedName>
</protein>
<feature type="compositionally biased region" description="Basic and acidic residues" evidence="1">
    <location>
        <begin position="58"/>
        <end position="116"/>
    </location>
</feature>
<proteinExistence type="predicted"/>
<dbReference type="AlphaFoldDB" id="A0AAN6MXK1"/>
<evidence type="ECO:0000313" key="3">
    <source>
        <dbReference type="Proteomes" id="UP001303473"/>
    </source>
</evidence>
<accession>A0AAN6MXK1</accession>
<sequence>MANDPSRWSHSDGEGREIQERIDASNRLSDYSGVEEEATFGVNRNATDLAIVVSSGQEAKDRRGRERKEREREEREREERERQERERQERERQEREREEREREERERQERERQENE</sequence>
<reference evidence="3" key="1">
    <citation type="journal article" date="2023" name="Mol. Phylogenet. Evol.">
        <title>Genome-scale phylogeny and comparative genomics of the fungal order Sordariales.</title>
        <authorList>
            <person name="Hensen N."/>
            <person name="Bonometti L."/>
            <person name="Westerberg I."/>
            <person name="Brannstrom I.O."/>
            <person name="Guillou S."/>
            <person name="Cros-Aarteil S."/>
            <person name="Calhoun S."/>
            <person name="Haridas S."/>
            <person name="Kuo A."/>
            <person name="Mondo S."/>
            <person name="Pangilinan J."/>
            <person name="Riley R."/>
            <person name="LaButti K."/>
            <person name="Andreopoulos B."/>
            <person name="Lipzen A."/>
            <person name="Chen C."/>
            <person name="Yan M."/>
            <person name="Daum C."/>
            <person name="Ng V."/>
            <person name="Clum A."/>
            <person name="Steindorff A."/>
            <person name="Ohm R.A."/>
            <person name="Martin F."/>
            <person name="Silar P."/>
            <person name="Natvig D.O."/>
            <person name="Lalanne C."/>
            <person name="Gautier V."/>
            <person name="Ament-Velasquez S.L."/>
            <person name="Kruys A."/>
            <person name="Hutchinson M.I."/>
            <person name="Powell A.J."/>
            <person name="Barry K."/>
            <person name="Miller A.N."/>
            <person name="Grigoriev I.V."/>
            <person name="Debuchy R."/>
            <person name="Gladieux P."/>
            <person name="Hiltunen Thoren M."/>
            <person name="Johannesson H."/>
        </authorList>
    </citation>
    <scope>NUCLEOTIDE SEQUENCE [LARGE SCALE GENOMIC DNA]</scope>
    <source>
        <strain evidence="3">CBS 340.73</strain>
    </source>
</reference>
<feature type="region of interest" description="Disordered" evidence="1">
    <location>
        <begin position="43"/>
        <end position="116"/>
    </location>
</feature>
<dbReference type="EMBL" id="MU854079">
    <property type="protein sequence ID" value="KAK3933747.1"/>
    <property type="molecule type" value="Genomic_DNA"/>
</dbReference>
<feature type="compositionally biased region" description="Basic and acidic residues" evidence="1">
    <location>
        <begin position="7"/>
        <end position="24"/>
    </location>
</feature>
<feature type="region of interest" description="Disordered" evidence="1">
    <location>
        <begin position="1"/>
        <end position="31"/>
    </location>
</feature>
<name>A0AAN6MXK1_9PEZI</name>
<keyword evidence="3" id="KW-1185">Reference proteome</keyword>
<evidence type="ECO:0000313" key="2">
    <source>
        <dbReference type="EMBL" id="KAK3933747.1"/>
    </source>
</evidence>
<gene>
    <name evidence="2" type="ORF">QBC46DRAFT_401352</name>
</gene>
<dbReference type="Proteomes" id="UP001303473">
    <property type="component" value="Unassembled WGS sequence"/>
</dbReference>
<evidence type="ECO:0000256" key="1">
    <source>
        <dbReference type="SAM" id="MobiDB-lite"/>
    </source>
</evidence>
<comment type="caution">
    <text evidence="2">The sequence shown here is derived from an EMBL/GenBank/DDBJ whole genome shotgun (WGS) entry which is preliminary data.</text>
</comment>
<organism evidence="2 3">
    <name type="scientific">Diplogelasinospora grovesii</name>
    <dbReference type="NCBI Taxonomy" id="303347"/>
    <lineage>
        <taxon>Eukaryota</taxon>
        <taxon>Fungi</taxon>
        <taxon>Dikarya</taxon>
        <taxon>Ascomycota</taxon>
        <taxon>Pezizomycotina</taxon>
        <taxon>Sordariomycetes</taxon>
        <taxon>Sordariomycetidae</taxon>
        <taxon>Sordariales</taxon>
        <taxon>Diplogelasinosporaceae</taxon>
        <taxon>Diplogelasinospora</taxon>
    </lineage>
</organism>